<dbReference type="AlphaFoldDB" id="A0A2Z6E1G2"/>
<dbReference type="RefSeq" id="WP_126535705.1">
    <property type="nucleotide sequence ID" value="NZ_AP018560.1"/>
</dbReference>
<evidence type="ECO:0008006" key="5">
    <source>
        <dbReference type="Google" id="ProtNLM"/>
    </source>
</evidence>
<feature type="region of interest" description="Disordered" evidence="1">
    <location>
        <begin position="19"/>
        <end position="86"/>
    </location>
</feature>
<keyword evidence="4" id="KW-1185">Reference proteome</keyword>
<dbReference type="Pfam" id="PF11191">
    <property type="entry name" value="DUF2782"/>
    <property type="match status" value="1"/>
</dbReference>
<feature type="chain" id="PRO_5016361990" description="DUF2782 domain-containing protein" evidence="2">
    <location>
        <begin position="20"/>
        <end position="147"/>
    </location>
</feature>
<dbReference type="Proteomes" id="UP000270530">
    <property type="component" value="Chromosome"/>
</dbReference>
<reference evidence="4" key="2">
    <citation type="submission" date="2018-06" db="EMBL/GenBank/DDBJ databases">
        <title>Genome sequence of Rhodanobacteraceae bacterium strain Dysh456.</title>
        <authorList>
            <person name="Fukui M."/>
        </authorList>
    </citation>
    <scope>NUCLEOTIDE SEQUENCE [LARGE SCALE GENOMIC DNA]</scope>
    <source>
        <strain evidence="4">Dysh456</strain>
    </source>
</reference>
<organism evidence="3 4">
    <name type="scientific">Aerosticca soli</name>
    <dbReference type="NCBI Taxonomy" id="2010829"/>
    <lineage>
        <taxon>Bacteria</taxon>
        <taxon>Pseudomonadati</taxon>
        <taxon>Pseudomonadota</taxon>
        <taxon>Gammaproteobacteria</taxon>
        <taxon>Lysobacterales</taxon>
        <taxon>Rhodanobacteraceae</taxon>
        <taxon>Aerosticca</taxon>
    </lineage>
</organism>
<dbReference type="InterPro" id="IPR021357">
    <property type="entry name" value="DUF2782"/>
</dbReference>
<feature type="signal peptide" evidence="2">
    <location>
        <begin position="1"/>
        <end position="19"/>
    </location>
</feature>
<dbReference type="Gene3D" id="2.20.130.30">
    <property type="entry name" value="Protein of unknown function DUF2782"/>
    <property type="match status" value="1"/>
</dbReference>
<dbReference type="KEGG" id="rbd:ALSL_0141"/>
<evidence type="ECO:0000256" key="2">
    <source>
        <dbReference type="SAM" id="SignalP"/>
    </source>
</evidence>
<name>A0A2Z6E1G2_9GAMM</name>
<proteinExistence type="predicted"/>
<gene>
    <name evidence="3" type="ORF">ALSL_0141</name>
</gene>
<keyword evidence="2" id="KW-0732">Signal</keyword>
<dbReference type="EMBL" id="AP018560">
    <property type="protein sequence ID" value="BBD78815.1"/>
    <property type="molecule type" value="Genomic_DNA"/>
</dbReference>
<reference evidence="4" key="1">
    <citation type="submission" date="2018-04" db="EMBL/GenBank/DDBJ databases">
        <authorList>
            <person name="Watanabe M."/>
            <person name="Kojima H."/>
        </authorList>
    </citation>
    <scope>NUCLEOTIDE SEQUENCE [LARGE SCALE GENOMIC DNA]</scope>
    <source>
        <strain evidence="4">Dysh456</strain>
    </source>
</reference>
<dbReference type="OrthoDB" id="5296182at2"/>
<feature type="compositionally biased region" description="Basic and acidic residues" evidence="1">
    <location>
        <begin position="74"/>
        <end position="86"/>
    </location>
</feature>
<feature type="compositionally biased region" description="Pro residues" evidence="1">
    <location>
        <begin position="23"/>
        <end position="33"/>
    </location>
</feature>
<evidence type="ECO:0000256" key="1">
    <source>
        <dbReference type="SAM" id="MobiDB-lite"/>
    </source>
</evidence>
<dbReference type="PROSITE" id="PS51257">
    <property type="entry name" value="PROKAR_LIPOPROTEIN"/>
    <property type="match status" value="1"/>
</dbReference>
<sequence length="147" mass="15278">MKIPLLPLAGFAFACAATAQTAPPGPGLPPPGIDDPGVKASPVKPAQATPAATPAPAPATQPSPATTDEMPEVSVHRRGDTTIQEYRRSGQVYMVVITPRGGVPQTYMVDPQGRMVDEHGKRPDNPAMYKLLEWGKSPPAAASSSGD</sequence>
<protein>
    <recommendedName>
        <fullName evidence="5">DUF2782 domain-containing protein</fullName>
    </recommendedName>
</protein>
<accession>A0A2Z6E1G2</accession>
<evidence type="ECO:0000313" key="4">
    <source>
        <dbReference type="Proteomes" id="UP000270530"/>
    </source>
</evidence>
<evidence type="ECO:0000313" key="3">
    <source>
        <dbReference type="EMBL" id="BBD78815.1"/>
    </source>
</evidence>